<keyword evidence="3" id="KW-1185">Reference proteome</keyword>
<evidence type="ECO:0000313" key="2">
    <source>
        <dbReference type="EMBL" id="KAL2059564.1"/>
    </source>
</evidence>
<comment type="caution">
    <text evidence="2">The sequence shown here is derived from an EMBL/GenBank/DDBJ whole genome shotgun (WGS) entry which is preliminary data.</text>
</comment>
<feature type="compositionally biased region" description="Polar residues" evidence="1">
    <location>
        <begin position="12"/>
        <end position="33"/>
    </location>
</feature>
<feature type="compositionally biased region" description="Polar residues" evidence="1">
    <location>
        <begin position="64"/>
        <end position="77"/>
    </location>
</feature>
<name>A0ABR4BP39_9LECA</name>
<sequence>MPYVRTDAIFSSPHQKMNSTPMQKPPQCTSPIVTKQHRRTAVSPKHRKSTADAAQRPRKVVDISLSSALNRLKQQNPHPCIHTHIPKQKRGAEEISKATSTSAYCAPQAQRHRIPQLGNPTRNGINPA</sequence>
<protein>
    <submittedName>
        <fullName evidence="2">Uncharacterized protein</fullName>
    </submittedName>
</protein>
<reference evidence="2 3" key="1">
    <citation type="submission" date="2024-09" db="EMBL/GenBank/DDBJ databases">
        <title>Rethinking Asexuality: The Enigmatic Case of Functional Sexual Genes in Lepraria (Stereocaulaceae).</title>
        <authorList>
            <person name="Doellman M."/>
            <person name="Sun Y."/>
            <person name="Barcenas-Pena A."/>
            <person name="Lumbsch H.T."/>
            <person name="Grewe F."/>
        </authorList>
    </citation>
    <scope>NUCLEOTIDE SEQUENCE [LARGE SCALE GENOMIC DNA]</scope>
    <source>
        <strain evidence="2 3">Grewe 0041</strain>
    </source>
</reference>
<feature type="compositionally biased region" description="Polar residues" evidence="1">
    <location>
        <begin position="118"/>
        <end position="128"/>
    </location>
</feature>
<evidence type="ECO:0000256" key="1">
    <source>
        <dbReference type="SAM" id="MobiDB-lite"/>
    </source>
</evidence>
<feature type="compositionally biased region" description="Basic residues" evidence="1">
    <location>
        <begin position="35"/>
        <end position="48"/>
    </location>
</feature>
<accession>A0ABR4BP39</accession>
<dbReference type="Proteomes" id="UP001590951">
    <property type="component" value="Unassembled WGS sequence"/>
</dbReference>
<feature type="region of interest" description="Disordered" evidence="1">
    <location>
        <begin position="1"/>
        <end position="128"/>
    </location>
</feature>
<proteinExistence type="predicted"/>
<evidence type="ECO:0000313" key="3">
    <source>
        <dbReference type="Proteomes" id="UP001590951"/>
    </source>
</evidence>
<organism evidence="2 3">
    <name type="scientific">Lepraria finkii</name>
    <dbReference type="NCBI Taxonomy" id="1340010"/>
    <lineage>
        <taxon>Eukaryota</taxon>
        <taxon>Fungi</taxon>
        <taxon>Dikarya</taxon>
        <taxon>Ascomycota</taxon>
        <taxon>Pezizomycotina</taxon>
        <taxon>Lecanoromycetes</taxon>
        <taxon>OSLEUM clade</taxon>
        <taxon>Lecanoromycetidae</taxon>
        <taxon>Lecanorales</taxon>
        <taxon>Lecanorineae</taxon>
        <taxon>Stereocaulaceae</taxon>
        <taxon>Lepraria</taxon>
    </lineage>
</organism>
<gene>
    <name evidence="2" type="ORF">ABVK25_000857</name>
</gene>
<dbReference type="EMBL" id="JBHFEH010000001">
    <property type="protein sequence ID" value="KAL2059564.1"/>
    <property type="molecule type" value="Genomic_DNA"/>
</dbReference>